<keyword evidence="2" id="KW-1185">Reference proteome</keyword>
<name>A0AA40BAD0_9PEZI</name>
<proteinExistence type="predicted"/>
<comment type="caution">
    <text evidence="1">The sequence shown here is derived from an EMBL/GenBank/DDBJ whole genome shotgun (WGS) entry which is preliminary data.</text>
</comment>
<gene>
    <name evidence="1" type="ORF">B0H67DRAFT_561926</name>
</gene>
<accession>A0AA40BAD0</accession>
<dbReference type="EMBL" id="JAUKUA010000001">
    <property type="protein sequence ID" value="KAK0730511.1"/>
    <property type="molecule type" value="Genomic_DNA"/>
</dbReference>
<protein>
    <submittedName>
        <fullName evidence="1">Uncharacterized protein</fullName>
    </submittedName>
</protein>
<organism evidence="1 2">
    <name type="scientific">Lasiosphaeris hirsuta</name>
    <dbReference type="NCBI Taxonomy" id="260670"/>
    <lineage>
        <taxon>Eukaryota</taxon>
        <taxon>Fungi</taxon>
        <taxon>Dikarya</taxon>
        <taxon>Ascomycota</taxon>
        <taxon>Pezizomycotina</taxon>
        <taxon>Sordariomycetes</taxon>
        <taxon>Sordariomycetidae</taxon>
        <taxon>Sordariales</taxon>
        <taxon>Lasiosphaeriaceae</taxon>
        <taxon>Lasiosphaeris</taxon>
    </lineage>
</organism>
<sequence length="61" mass="6401">MCCAAAEHHQGCQGLARVQSIQNPPSIARGDTHPAIGWVACLLEIPCLCSCCGPKARVLDV</sequence>
<reference evidence="1" key="1">
    <citation type="submission" date="2023-06" db="EMBL/GenBank/DDBJ databases">
        <title>Genome-scale phylogeny and comparative genomics of the fungal order Sordariales.</title>
        <authorList>
            <consortium name="Lawrence Berkeley National Laboratory"/>
            <person name="Hensen N."/>
            <person name="Bonometti L."/>
            <person name="Westerberg I."/>
            <person name="Brannstrom I.O."/>
            <person name="Guillou S."/>
            <person name="Cros-Aarteil S."/>
            <person name="Calhoun S."/>
            <person name="Haridas S."/>
            <person name="Kuo A."/>
            <person name="Mondo S."/>
            <person name="Pangilinan J."/>
            <person name="Riley R."/>
            <person name="Labutti K."/>
            <person name="Andreopoulos B."/>
            <person name="Lipzen A."/>
            <person name="Chen C."/>
            <person name="Yanf M."/>
            <person name="Daum C."/>
            <person name="Ng V."/>
            <person name="Clum A."/>
            <person name="Steindorff A."/>
            <person name="Ohm R."/>
            <person name="Martin F."/>
            <person name="Silar P."/>
            <person name="Natvig D."/>
            <person name="Lalanne C."/>
            <person name="Gautier V."/>
            <person name="Ament-Velasquez S.L."/>
            <person name="Kruys A."/>
            <person name="Hutchinson M.I."/>
            <person name="Powell A.J."/>
            <person name="Barry K."/>
            <person name="Miller A.N."/>
            <person name="Grigoriev I.V."/>
            <person name="Debuchy R."/>
            <person name="Gladieux P."/>
            <person name="Thoren M.H."/>
            <person name="Johannesson H."/>
        </authorList>
    </citation>
    <scope>NUCLEOTIDE SEQUENCE</scope>
    <source>
        <strain evidence="1">SMH4607-1</strain>
    </source>
</reference>
<evidence type="ECO:0000313" key="2">
    <source>
        <dbReference type="Proteomes" id="UP001172102"/>
    </source>
</evidence>
<dbReference type="AlphaFoldDB" id="A0AA40BAD0"/>
<evidence type="ECO:0000313" key="1">
    <source>
        <dbReference type="EMBL" id="KAK0730511.1"/>
    </source>
</evidence>
<dbReference type="Proteomes" id="UP001172102">
    <property type="component" value="Unassembled WGS sequence"/>
</dbReference>